<evidence type="ECO:0000259" key="1">
    <source>
        <dbReference type="PROSITE" id="PS50943"/>
    </source>
</evidence>
<dbReference type="Gene3D" id="1.10.287.2250">
    <property type="match status" value="1"/>
</dbReference>
<dbReference type="CDD" id="cd00090">
    <property type="entry name" value="HTH_ARSR"/>
    <property type="match status" value="1"/>
</dbReference>
<dbReference type="Pfam" id="PF08246">
    <property type="entry name" value="Inhibitor_I29"/>
    <property type="match status" value="1"/>
</dbReference>
<gene>
    <name evidence="2" type="ORF">LAZ67_1002866</name>
</gene>
<dbReference type="InterPro" id="IPR041426">
    <property type="entry name" value="Mos1_HTH"/>
</dbReference>
<name>A0ABY6JWQ4_9ARAC</name>
<dbReference type="Gene3D" id="1.10.10.1450">
    <property type="match status" value="1"/>
</dbReference>
<proteinExistence type="predicted"/>
<dbReference type="Proteomes" id="UP001235939">
    <property type="component" value="Chromosome 01"/>
</dbReference>
<dbReference type="PANTHER" id="PTHR46060:SF1">
    <property type="entry name" value="MARINER MOS1 TRANSPOSASE-LIKE PROTEIN"/>
    <property type="match status" value="1"/>
</dbReference>
<dbReference type="InterPro" id="IPR038765">
    <property type="entry name" value="Papain-like_cys_pep_sf"/>
</dbReference>
<dbReference type="Pfam" id="PF01359">
    <property type="entry name" value="Transposase_1"/>
    <property type="match status" value="1"/>
</dbReference>
<dbReference type="SMART" id="SM00848">
    <property type="entry name" value="Inhibitor_I29"/>
    <property type="match status" value="1"/>
</dbReference>
<protein>
    <submittedName>
        <fullName evidence="2">SETMAR</fullName>
    </submittedName>
</protein>
<dbReference type="InterPro" id="IPR013201">
    <property type="entry name" value="Prot_inhib_I29"/>
</dbReference>
<feature type="domain" description="HTH cro/C1-type" evidence="1">
    <location>
        <begin position="88"/>
        <end position="105"/>
    </location>
</feature>
<sequence>MSTFLPTKHNLREALLFCFNLKKSATDGHRLLCEAYGKHALSIKSCEYWFRRFKSGDFDTRDKERGGRPIKFEDAELEALLDEDSSQTQEELAETLGVTQQAISNRLKVMSMVQKQGNWVPYELKPGNIERRICTKSWVKPGYASTSTVKPNIHGKKLMLCIWWDQLGVIYYELLQPNETITGERYQQQLMRLSRALKIKRPLYAKRHDKVIYQHDNARPHVAKVVKETLEALQWDVLPHPLYSPDIAPSDYHMFRSMTHGLAEQHFTSYEEAKNWVNVWIASKDEEFFDTESVCCLKDGKKSMKFLVALTLLALGSQCLARPANDHDHHWERFKELHGKNYKGLEDQARKAIFEENLKKIVQHNLEYELGMHSYHLGINKYSDWVSVSFI</sequence>
<dbReference type="SUPFAM" id="SSF54001">
    <property type="entry name" value="Cysteine proteinases"/>
    <property type="match status" value="1"/>
</dbReference>
<organism evidence="2 3">
    <name type="scientific">Cordylochernes scorpioides</name>
    <dbReference type="NCBI Taxonomy" id="51811"/>
    <lineage>
        <taxon>Eukaryota</taxon>
        <taxon>Metazoa</taxon>
        <taxon>Ecdysozoa</taxon>
        <taxon>Arthropoda</taxon>
        <taxon>Chelicerata</taxon>
        <taxon>Arachnida</taxon>
        <taxon>Pseudoscorpiones</taxon>
        <taxon>Cheliferoidea</taxon>
        <taxon>Chernetidae</taxon>
        <taxon>Cordylochernes</taxon>
    </lineage>
</organism>
<dbReference type="InterPro" id="IPR011991">
    <property type="entry name" value="ArsR-like_HTH"/>
</dbReference>
<dbReference type="InterPro" id="IPR036397">
    <property type="entry name" value="RNaseH_sf"/>
</dbReference>
<dbReference type="InterPro" id="IPR001387">
    <property type="entry name" value="Cro/C1-type_HTH"/>
</dbReference>
<dbReference type="Pfam" id="PF17906">
    <property type="entry name" value="HTH_48"/>
    <property type="match status" value="1"/>
</dbReference>
<evidence type="ECO:0000313" key="2">
    <source>
        <dbReference type="EMBL" id="UYV60933.1"/>
    </source>
</evidence>
<evidence type="ECO:0000313" key="3">
    <source>
        <dbReference type="Proteomes" id="UP001235939"/>
    </source>
</evidence>
<keyword evidence="3" id="KW-1185">Reference proteome</keyword>
<reference evidence="2 3" key="1">
    <citation type="submission" date="2022-01" db="EMBL/GenBank/DDBJ databases">
        <title>A chromosomal length assembly of Cordylochernes scorpioides.</title>
        <authorList>
            <person name="Zeh D."/>
            <person name="Zeh J."/>
        </authorList>
    </citation>
    <scope>NUCLEOTIDE SEQUENCE [LARGE SCALE GENOMIC DNA]</scope>
    <source>
        <strain evidence="2">IN4F17</strain>
        <tissue evidence="2">Whole Body</tissue>
    </source>
</reference>
<dbReference type="InterPro" id="IPR036390">
    <property type="entry name" value="WH_DNA-bd_sf"/>
</dbReference>
<dbReference type="EMBL" id="CP092863">
    <property type="protein sequence ID" value="UYV60933.1"/>
    <property type="molecule type" value="Genomic_DNA"/>
</dbReference>
<dbReference type="SUPFAM" id="SSF46785">
    <property type="entry name" value="Winged helix' DNA-binding domain"/>
    <property type="match status" value="1"/>
</dbReference>
<dbReference type="InterPro" id="IPR052709">
    <property type="entry name" value="Transposase-MT_Hybrid"/>
</dbReference>
<dbReference type="InterPro" id="IPR001888">
    <property type="entry name" value="Transposase_1"/>
</dbReference>
<dbReference type="Gene3D" id="3.30.420.10">
    <property type="entry name" value="Ribonuclease H-like superfamily/Ribonuclease H"/>
    <property type="match status" value="1"/>
</dbReference>
<dbReference type="PANTHER" id="PTHR46060">
    <property type="entry name" value="MARINER MOS1 TRANSPOSASE-LIKE PROTEIN"/>
    <property type="match status" value="1"/>
</dbReference>
<accession>A0ABY6JWQ4</accession>
<dbReference type="PROSITE" id="PS50943">
    <property type="entry name" value="HTH_CROC1"/>
    <property type="match status" value="1"/>
</dbReference>